<gene>
    <name evidence="3" type="ORF">BU26DRAFT_420876</name>
</gene>
<feature type="transmembrane region" description="Helical" evidence="2">
    <location>
        <begin position="369"/>
        <end position="388"/>
    </location>
</feature>
<proteinExistence type="predicted"/>
<evidence type="ECO:0000313" key="3">
    <source>
        <dbReference type="EMBL" id="KAF2252328.1"/>
    </source>
</evidence>
<evidence type="ECO:0000256" key="1">
    <source>
        <dbReference type="SAM" id="MobiDB-lite"/>
    </source>
</evidence>
<feature type="transmembrane region" description="Helical" evidence="2">
    <location>
        <begin position="298"/>
        <end position="316"/>
    </location>
</feature>
<dbReference type="GeneID" id="54576710"/>
<feature type="transmembrane region" description="Helical" evidence="2">
    <location>
        <begin position="74"/>
        <end position="99"/>
    </location>
</feature>
<dbReference type="RefSeq" id="XP_033687332.1">
    <property type="nucleotide sequence ID" value="XM_033823380.1"/>
</dbReference>
<dbReference type="Proteomes" id="UP000800094">
    <property type="component" value="Unassembled WGS sequence"/>
</dbReference>
<dbReference type="EMBL" id="ML987192">
    <property type="protein sequence ID" value="KAF2252328.1"/>
    <property type="molecule type" value="Genomic_DNA"/>
</dbReference>
<dbReference type="PANTHER" id="PTHR35043:SF7">
    <property type="entry name" value="TRANSCRIPTION FACTOR DOMAIN-CONTAINING PROTEIN"/>
    <property type="match status" value="1"/>
</dbReference>
<name>A0A6A6IQJ9_9PLEO</name>
<feature type="transmembrane region" description="Helical" evidence="2">
    <location>
        <begin position="400"/>
        <end position="421"/>
    </location>
</feature>
<feature type="compositionally biased region" description="Basic and acidic residues" evidence="1">
    <location>
        <begin position="136"/>
        <end position="157"/>
    </location>
</feature>
<dbReference type="OrthoDB" id="9451547at2759"/>
<feature type="region of interest" description="Disordered" evidence="1">
    <location>
        <begin position="136"/>
        <end position="176"/>
    </location>
</feature>
<keyword evidence="2" id="KW-1133">Transmembrane helix</keyword>
<feature type="transmembrane region" description="Helical" evidence="2">
    <location>
        <begin position="30"/>
        <end position="50"/>
    </location>
</feature>
<dbReference type="AlphaFoldDB" id="A0A6A6IQJ9"/>
<protein>
    <submittedName>
        <fullName evidence="3">Uncharacterized protein</fullName>
    </submittedName>
</protein>
<feature type="transmembrane region" description="Helical" evidence="2">
    <location>
        <begin position="270"/>
        <end position="291"/>
    </location>
</feature>
<feature type="transmembrane region" description="Helical" evidence="2">
    <location>
        <begin position="433"/>
        <end position="454"/>
    </location>
</feature>
<keyword evidence="2" id="KW-0472">Membrane</keyword>
<accession>A0A6A6IQJ9</accession>
<evidence type="ECO:0000313" key="4">
    <source>
        <dbReference type="Proteomes" id="UP000800094"/>
    </source>
</evidence>
<organism evidence="3 4">
    <name type="scientific">Trematosphaeria pertusa</name>
    <dbReference type="NCBI Taxonomy" id="390896"/>
    <lineage>
        <taxon>Eukaryota</taxon>
        <taxon>Fungi</taxon>
        <taxon>Dikarya</taxon>
        <taxon>Ascomycota</taxon>
        <taxon>Pezizomycotina</taxon>
        <taxon>Dothideomycetes</taxon>
        <taxon>Pleosporomycetidae</taxon>
        <taxon>Pleosporales</taxon>
        <taxon>Massarineae</taxon>
        <taxon>Trematosphaeriaceae</taxon>
        <taxon>Trematosphaeria</taxon>
    </lineage>
</organism>
<keyword evidence="4" id="KW-1185">Reference proteome</keyword>
<reference evidence="3" key="1">
    <citation type="journal article" date="2020" name="Stud. Mycol.">
        <title>101 Dothideomycetes genomes: a test case for predicting lifestyles and emergence of pathogens.</title>
        <authorList>
            <person name="Haridas S."/>
            <person name="Albert R."/>
            <person name="Binder M."/>
            <person name="Bloem J."/>
            <person name="Labutti K."/>
            <person name="Salamov A."/>
            <person name="Andreopoulos B."/>
            <person name="Baker S."/>
            <person name="Barry K."/>
            <person name="Bills G."/>
            <person name="Bluhm B."/>
            <person name="Cannon C."/>
            <person name="Castanera R."/>
            <person name="Culley D."/>
            <person name="Daum C."/>
            <person name="Ezra D."/>
            <person name="Gonzalez J."/>
            <person name="Henrissat B."/>
            <person name="Kuo A."/>
            <person name="Liang C."/>
            <person name="Lipzen A."/>
            <person name="Lutzoni F."/>
            <person name="Magnuson J."/>
            <person name="Mondo S."/>
            <person name="Nolan M."/>
            <person name="Ohm R."/>
            <person name="Pangilinan J."/>
            <person name="Park H.-J."/>
            <person name="Ramirez L."/>
            <person name="Alfaro M."/>
            <person name="Sun H."/>
            <person name="Tritt A."/>
            <person name="Yoshinaga Y."/>
            <person name="Zwiers L.-H."/>
            <person name="Turgeon B."/>
            <person name="Goodwin S."/>
            <person name="Spatafora J."/>
            <person name="Crous P."/>
            <person name="Grigoriev I."/>
        </authorList>
    </citation>
    <scope>NUCLEOTIDE SEQUENCE</scope>
    <source>
        <strain evidence="3">CBS 122368</strain>
    </source>
</reference>
<keyword evidence="2" id="KW-0812">Transmembrane</keyword>
<evidence type="ECO:0000256" key="2">
    <source>
        <dbReference type="SAM" id="Phobius"/>
    </source>
</evidence>
<sequence length="480" mass="54140">MRSFQPNCTFPRTEPAGFINNPNIRSTLDIVWSCTSIIILSTWSVLHLTVPPDIQAKSKRQIIRKHLYLLQRKLSWMGIMLMFPEYLLAIGASNLFAAIENNRTLQKLAADDGVPWSKTHTIQADMGGVALRFSEHSSTRNSIRGEGDKPDRQKDEPEAVDTDDISRTPSQSDGFPKFLRDFQESQRLHLQGLGEIPWTPFHRHMRLAAEYIRPADKPGTTQANHLAPLHGNIWVLDSKQLALAREHRVIQRLPCIRLEEIQDKSKTDGLVRSLAVIQVGWLIVQLLVRYVGHLPSSALEFSTLAFSSCAIIIYMIEWNKSKDVAVPIYLDTDAVISSAAFNAIAEAAPTIFLRSRHYYMPQSCHIDRLIVLISILSTTLFGGIHLFAWNIEFPTAAEQVLWRTAAILVAVIPSVCALLVLLESLVLGTTDKLSRLSTYIFAPFYLSARVFLIMESFRSLYFLPHDALISTWVAYVPHIS</sequence>
<dbReference type="PANTHER" id="PTHR35043">
    <property type="entry name" value="TRANSCRIPTION FACTOR DOMAIN-CONTAINING PROTEIN"/>
    <property type="match status" value="1"/>
</dbReference>